<reference evidence="3 4" key="1">
    <citation type="journal article" date="2016" name="Int. J. Syst. Evol. Microbiol.">
        <title>Labrenzia salina sp. nov., isolated from the rhizosphere of the halophyte Arthrocnemum macrostachyum.</title>
        <authorList>
            <person name="Camacho M."/>
            <person name="Redondo-Gomez S."/>
            <person name="Rodriguez-Llorente I."/>
            <person name="Rohde M."/>
            <person name="Sproer C."/>
            <person name="Schumann P."/>
            <person name="Klenk H.P."/>
            <person name="Montero-Calasanz M.D.C."/>
        </authorList>
    </citation>
    <scope>NUCLEOTIDE SEQUENCE [LARGE SCALE GENOMIC DNA]</scope>
    <source>
        <strain evidence="3 4">DSM 29163</strain>
    </source>
</reference>
<gene>
    <name evidence="3" type="ORF">ON753_25635</name>
</gene>
<evidence type="ECO:0000259" key="2">
    <source>
        <dbReference type="Pfam" id="PF08491"/>
    </source>
</evidence>
<dbReference type="InterPro" id="IPR036188">
    <property type="entry name" value="FAD/NAD-bd_sf"/>
</dbReference>
<dbReference type="InterPro" id="IPR050407">
    <property type="entry name" value="Geranylgeranyl_reductase"/>
</dbReference>
<protein>
    <submittedName>
        <fullName evidence="3">NAD(P)/FAD-dependent oxidoreductase</fullName>
    </submittedName>
</protein>
<dbReference type="RefSeq" id="WP_265966833.1">
    <property type="nucleotide sequence ID" value="NZ_JAPEVI010000003.1"/>
</dbReference>
<dbReference type="InterPro" id="IPR013698">
    <property type="entry name" value="Squalene_epoxidase"/>
</dbReference>
<dbReference type="Pfam" id="PF01494">
    <property type="entry name" value="FAD_binding_3"/>
    <property type="match status" value="1"/>
</dbReference>
<dbReference type="PANTHER" id="PTHR42685:SF22">
    <property type="entry name" value="CONDITIONED MEDIUM FACTOR RECEPTOR 1"/>
    <property type="match status" value="1"/>
</dbReference>
<keyword evidence="4" id="KW-1185">Reference proteome</keyword>
<proteinExistence type="predicted"/>
<accession>A0ABT3R8R6</accession>
<dbReference type="Gene3D" id="3.50.50.60">
    <property type="entry name" value="FAD/NAD(P)-binding domain"/>
    <property type="match status" value="1"/>
</dbReference>
<sequence length="386" mass="41452">MPLNGTFSKHYDAIVVGARCAGAATAMLLARQGARVLMIDSSAHGSDTLSTHALMRGAVMQLGSWGVLDRIRHAGTPPIRTAAYLYGDEAIEFEIKPLHGVDALYAPRRYVIDRVLADAAIEAGVDARYGLSCRGLLHGPDDRVRGILAGAGGGGTFSVTGDIVIGADGRRSSVARFADAEIQRHSRNATSFVYGYFDGMEHRGNRSYFVPGLAAGVIPTNDGQTCVFVGVPRERYLSGMRGSLEEGLLAVAASFPELREALAGATLSSRPIGFPGQKGHMRRATGPGWTLVGDASHFKDPLTAHGMTDALRDAEILARAIAGGTLDRYQEARDVLARELFEVTDTIASLSWSLEELKTLHKRLNAVMKQEQEWMQSAFERGLQAA</sequence>
<name>A0ABT3R8R6_9HYPH</name>
<evidence type="ECO:0000259" key="1">
    <source>
        <dbReference type="Pfam" id="PF01494"/>
    </source>
</evidence>
<evidence type="ECO:0000313" key="4">
    <source>
        <dbReference type="Proteomes" id="UP001300261"/>
    </source>
</evidence>
<dbReference type="InterPro" id="IPR002938">
    <property type="entry name" value="FAD-bd"/>
</dbReference>
<feature type="domain" description="FAD-binding" evidence="1">
    <location>
        <begin position="11"/>
        <end position="188"/>
    </location>
</feature>
<dbReference type="Proteomes" id="UP001300261">
    <property type="component" value="Unassembled WGS sequence"/>
</dbReference>
<organism evidence="3 4">
    <name type="scientific">Roseibium salinum</name>
    <dbReference type="NCBI Taxonomy" id="1604349"/>
    <lineage>
        <taxon>Bacteria</taxon>
        <taxon>Pseudomonadati</taxon>
        <taxon>Pseudomonadota</taxon>
        <taxon>Alphaproteobacteria</taxon>
        <taxon>Hyphomicrobiales</taxon>
        <taxon>Stappiaceae</taxon>
        <taxon>Roseibium</taxon>
    </lineage>
</organism>
<feature type="domain" description="Squalene epoxidase" evidence="2">
    <location>
        <begin position="282"/>
        <end position="327"/>
    </location>
</feature>
<dbReference type="EMBL" id="JAPEVI010000003">
    <property type="protein sequence ID" value="MCX2725700.1"/>
    <property type="molecule type" value="Genomic_DNA"/>
</dbReference>
<evidence type="ECO:0000313" key="3">
    <source>
        <dbReference type="EMBL" id="MCX2725700.1"/>
    </source>
</evidence>
<comment type="caution">
    <text evidence="3">The sequence shown here is derived from an EMBL/GenBank/DDBJ whole genome shotgun (WGS) entry which is preliminary data.</text>
</comment>
<dbReference type="PRINTS" id="PR00420">
    <property type="entry name" value="RNGMNOXGNASE"/>
</dbReference>
<dbReference type="Pfam" id="PF08491">
    <property type="entry name" value="SE"/>
    <property type="match status" value="1"/>
</dbReference>
<dbReference type="SUPFAM" id="SSF51905">
    <property type="entry name" value="FAD/NAD(P)-binding domain"/>
    <property type="match status" value="1"/>
</dbReference>
<dbReference type="PANTHER" id="PTHR42685">
    <property type="entry name" value="GERANYLGERANYL DIPHOSPHATE REDUCTASE"/>
    <property type="match status" value="1"/>
</dbReference>